<keyword evidence="1" id="KW-0812">Transmembrane</keyword>
<protein>
    <submittedName>
        <fullName evidence="2">Uncharacterized protein</fullName>
    </submittedName>
</protein>
<feature type="transmembrane region" description="Helical" evidence="1">
    <location>
        <begin position="114"/>
        <end position="134"/>
    </location>
</feature>
<keyword evidence="1" id="KW-1133">Transmembrane helix</keyword>
<evidence type="ECO:0000256" key="1">
    <source>
        <dbReference type="SAM" id="Phobius"/>
    </source>
</evidence>
<proteinExistence type="predicted"/>
<keyword evidence="1" id="KW-0472">Membrane</keyword>
<feature type="transmembrane region" description="Helical" evidence="1">
    <location>
        <begin position="35"/>
        <end position="61"/>
    </location>
</feature>
<reference evidence="2" key="1">
    <citation type="submission" date="2020-01" db="EMBL/GenBank/DDBJ databases">
        <authorList>
            <person name="Meier V. D."/>
            <person name="Meier V D."/>
        </authorList>
    </citation>
    <scope>NUCLEOTIDE SEQUENCE</scope>
    <source>
        <strain evidence="2">HLG_WM_MAG_12</strain>
    </source>
</reference>
<name>A0A6S6SNP4_9BACT</name>
<dbReference type="EMBL" id="CACVAW010000030">
    <property type="protein sequence ID" value="CAA6807842.1"/>
    <property type="molecule type" value="Genomic_DNA"/>
</dbReference>
<accession>A0A6S6SNP4</accession>
<organism evidence="2">
    <name type="scientific">uncultured Campylobacterales bacterium</name>
    <dbReference type="NCBI Taxonomy" id="352960"/>
    <lineage>
        <taxon>Bacteria</taxon>
        <taxon>Pseudomonadati</taxon>
        <taxon>Campylobacterota</taxon>
        <taxon>Epsilonproteobacteria</taxon>
        <taxon>Campylobacterales</taxon>
        <taxon>environmental samples</taxon>
    </lineage>
</organism>
<gene>
    <name evidence="2" type="ORF">HELGO_WM15945</name>
</gene>
<sequence length="148" mass="16851">MKSLSRIRNIIAIFIVLSGILTLSGYQDTEIANPFHLIIVSTVIQVLANIFILYALTGGLTRNYFKEVPKYKNLLFIAIIALIGTLLARVTQNYILKSISLNIPINMDLLQRFIIEYLPLAIFLMILNIVYQVVSNIRNNNKIKELLD</sequence>
<dbReference type="AlphaFoldDB" id="A0A6S6SNP4"/>
<evidence type="ECO:0000313" key="2">
    <source>
        <dbReference type="EMBL" id="CAA6807842.1"/>
    </source>
</evidence>
<feature type="transmembrane region" description="Helical" evidence="1">
    <location>
        <begin position="73"/>
        <end position="94"/>
    </location>
</feature>